<dbReference type="InParanoid" id="A0CVU5"/>
<dbReference type="EMBL" id="CT868207">
    <property type="protein sequence ID" value="CAK74912.1"/>
    <property type="molecule type" value="Genomic_DNA"/>
</dbReference>
<keyword evidence="2" id="KW-1185">Reference proteome</keyword>
<gene>
    <name evidence="1" type="ORF">GSPATT00001114001</name>
</gene>
<name>A0CVU5_PARTE</name>
<dbReference type="HOGENOM" id="CLU_2351163_0_0_1"/>
<reference evidence="1 2" key="1">
    <citation type="journal article" date="2006" name="Nature">
        <title>Global trends of whole-genome duplications revealed by the ciliate Paramecium tetraurelia.</title>
        <authorList>
            <consortium name="Genoscope"/>
            <person name="Aury J.-M."/>
            <person name="Jaillon O."/>
            <person name="Duret L."/>
            <person name="Noel B."/>
            <person name="Jubin C."/>
            <person name="Porcel B.M."/>
            <person name="Segurens B."/>
            <person name="Daubin V."/>
            <person name="Anthouard V."/>
            <person name="Aiach N."/>
            <person name="Arnaiz O."/>
            <person name="Billaut A."/>
            <person name="Beisson J."/>
            <person name="Blanc I."/>
            <person name="Bouhouche K."/>
            <person name="Camara F."/>
            <person name="Duharcourt S."/>
            <person name="Guigo R."/>
            <person name="Gogendeau D."/>
            <person name="Katinka M."/>
            <person name="Keller A.-M."/>
            <person name="Kissmehl R."/>
            <person name="Klotz C."/>
            <person name="Koll F."/>
            <person name="Le Moue A."/>
            <person name="Lepere C."/>
            <person name="Malinsky S."/>
            <person name="Nowacki M."/>
            <person name="Nowak J.K."/>
            <person name="Plattner H."/>
            <person name="Poulain J."/>
            <person name="Ruiz F."/>
            <person name="Serrano V."/>
            <person name="Zagulski M."/>
            <person name="Dessen P."/>
            <person name="Betermier M."/>
            <person name="Weissenbach J."/>
            <person name="Scarpelli C."/>
            <person name="Schachter V."/>
            <person name="Sperling L."/>
            <person name="Meyer E."/>
            <person name="Cohen J."/>
            <person name="Wincker P."/>
        </authorList>
    </citation>
    <scope>NUCLEOTIDE SEQUENCE [LARGE SCALE GENOMIC DNA]</scope>
    <source>
        <strain evidence="1 2">Stock d4-2</strain>
    </source>
</reference>
<dbReference type="KEGG" id="ptm:GSPATT00001114001"/>
<protein>
    <submittedName>
        <fullName evidence="1">Uncharacterized protein</fullName>
    </submittedName>
</protein>
<proteinExistence type="predicted"/>
<dbReference type="Proteomes" id="UP000000600">
    <property type="component" value="Unassembled WGS sequence"/>
</dbReference>
<accession>A0CVU5</accession>
<dbReference type="AlphaFoldDB" id="A0CVU5"/>
<dbReference type="RefSeq" id="XP_001442309.1">
    <property type="nucleotide sequence ID" value="XM_001442272.1"/>
</dbReference>
<organism evidence="1 2">
    <name type="scientific">Paramecium tetraurelia</name>
    <dbReference type="NCBI Taxonomy" id="5888"/>
    <lineage>
        <taxon>Eukaryota</taxon>
        <taxon>Sar</taxon>
        <taxon>Alveolata</taxon>
        <taxon>Ciliophora</taxon>
        <taxon>Intramacronucleata</taxon>
        <taxon>Oligohymenophorea</taxon>
        <taxon>Peniculida</taxon>
        <taxon>Parameciidae</taxon>
        <taxon>Paramecium</taxon>
    </lineage>
</organism>
<sequence>MYFKLLLDSQAVSTKFEVELKSYQITQVLKDKLYISELLLKTPLFTQQQIQRFAEPKVSINLRKYQDQEDARLILEARNQQIWWLKNLIKESKFSQP</sequence>
<evidence type="ECO:0000313" key="1">
    <source>
        <dbReference type="EMBL" id="CAK74912.1"/>
    </source>
</evidence>
<dbReference type="GeneID" id="5028094"/>
<dbReference type="OrthoDB" id="10637315at2759"/>
<evidence type="ECO:0000313" key="2">
    <source>
        <dbReference type="Proteomes" id="UP000000600"/>
    </source>
</evidence>